<keyword evidence="2" id="KW-1185">Reference proteome</keyword>
<dbReference type="SUPFAM" id="SSF55811">
    <property type="entry name" value="Nudix"/>
    <property type="match status" value="1"/>
</dbReference>
<evidence type="ECO:0000313" key="2">
    <source>
        <dbReference type="Proteomes" id="UP000325292"/>
    </source>
</evidence>
<accession>A0ABM6RPL5</accession>
<dbReference type="InterPro" id="IPR015797">
    <property type="entry name" value="NUDIX_hydrolase-like_dom_sf"/>
</dbReference>
<organism evidence="1 2">
    <name type="scientific">Sulfobacillus thermotolerans</name>
    <dbReference type="NCBI Taxonomy" id="338644"/>
    <lineage>
        <taxon>Bacteria</taxon>
        <taxon>Bacillati</taxon>
        <taxon>Bacillota</taxon>
        <taxon>Clostridia</taxon>
        <taxon>Eubacteriales</taxon>
        <taxon>Clostridiales Family XVII. Incertae Sedis</taxon>
        <taxon>Sulfobacillus</taxon>
    </lineage>
</organism>
<reference evidence="1 2" key="1">
    <citation type="journal article" date="2019" name="Sci. Rep.">
        <title>Sulfobacillus thermotolerans: new insights into resistance and metabolic capacities of acidophilic chemolithotrophs.</title>
        <authorList>
            <person name="Panyushkina A.E."/>
            <person name="Babenko V.V."/>
            <person name="Nikitina A.S."/>
            <person name="Selezneva O.V."/>
            <person name="Tsaplina I.A."/>
            <person name="Letarova M.A."/>
            <person name="Kostryukova E.S."/>
            <person name="Letarov A.V."/>
        </authorList>
    </citation>
    <scope>NUCLEOTIDE SEQUENCE [LARGE SCALE GENOMIC DNA]</scope>
    <source>
        <strain evidence="1 2">Kr1</strain>
    </source>
</reference>
<evidence type="ECO:0008006" key="3">
    <source>
        <dbReference type="Google" id="ProtNLM"/>
    </source>
</evidence>
<dbReference type="EMBL" id="CP019454">
    <property type="protein sequence ID" value="AUW93315.1"/>
    <property type="molecule type" value="Genomic_DNA"/>
</dbReference>
<proteinExistence type="predicted"/>
<gene>
    <name evidence="1" type="ORF">BXT84_04555</name>
</gene>
<dbReference type="Proteomes" id="UP000325292">
    <property type="component" value="Chromosome"/>
</dbReference>
<sequence length="242" mass="26837">MPLNRWSQWVPCDALTVVVDPLPMKLPGTVQGQIDQFWAEQKRRQPGLFRGSVLTVTHMDQGSAHHYLYTALTDYAHFLFAQRLNVDDPYYVRVLFAAACVRTSDRSLIVGVMGSDTARPGWIQAIGGSADAQDIMDGLFLPIVSARREAREEIGLDVPYEACAVKGYTVDEAGRIAIAVDMAVMATSQEILRHFRQYVQQPSADPELDDVLAVPLGPEGVDLLNNQPRPVVRYLKTLVSVL</sequence>
<name>A0ABM6RPL5_9FIRM</name>
<protein>
    <recommendedName>
        <fullName evidence="3">Nudix hydrolase domain-containing protein</fullName>
    </recommendedName>
</protein>
<evidence type="ECO:0000313" key="1">
    <source>
        <dbReference type="EMBL" id="AUW93315.1"/>
    </source>
</evidence>